<name>A0A0P7AL20_9HYPO</name>
<accession>A0A0P7AL20</accession>
<feature type="domain" description="Zn(2)-C6 fungal-type" evidence="2">
    <location>
        <begin position="25"/>
        <end position="55"/>
    </location>
</feature>
<comment type="caution">
    <text evidence="3">The sequence shown here is derived from an EMBL/GenBank/DDBJ whole genome shotgun (WGS) entry which is preliminary data.</text>
</comment>
<dbReference type="InterPro" id="IPR001138">
    <property type="entry name" value="Zn2Cys6_DnaBD"/>
</dbReference>
<dbReference type="OrthoDB" id="10261408at2759"/>
<dbReference type="SMART" id="SM00066">
    <property type="entry name" value="GAL4"/>
    <property type="match status" value="1"/>
</dbReference>
<dbReference type="PANTHER" id="PTHR47785">
    <property type="entry name" value="ZN(II)2CYS6 TRANSCRIPTION FACTOR (EUROFUNG)-RELATED-RELATED"/>
    <property type="match status" value="1"/>
</dbReference>
<dbReference type="SUPFAM" id="SSF57701">
    <property type="entry name" value="Zn2/Cys6 DNA-binding domain"/>
    <property type="match status" value="1"/>
</dbReference>
<dbReference type="InterPro" id="IPR053181">
    <property type="entry name" value="EcdB-like_regulator"/>
</dbReference>
<keyword evidence="4" id="KW-1185">Reference proteome</keyword>
<keyword evidence="1" id="KW-0539">Nucleus</keyword>
<proteinExistence type="predicted"/>
<dbReference type="CDD" id="cd00067">
    <property type="entry name" value="GAL4"/>
    <property type="match status" value="1"/>
</dbReference>
<dbReference type="GO" id="GO:0008270">
    <property type="term" value="F:zinc ion binding"/>
    <property type="evidence" value="ECO:0007669"/>
    <property type="project" value="InterPro"/>
</dbReference>
<dbReference type="Proteomes" id="UP000050424">
    <property type="component" value="Unassembled WGS sequence"/>
</dbReference>
<dbReference type="AlphaFoldDB" id="A0A0P7AL20"/>
<dbReference type="CDD" id="cd12148">
    <property type="entry name" value="fungal_TF_MHR"/>
    <property type="match status" value="1"/>
</dbReference>
<evidence type="ECO:0000259" key="2">
    <source>
        <dbReference type="PROSITE" id="PS50048"/>
    </source>
</evidence>
<reference evidence="3 4" key="1">
    <citation type="submission" date="2015-09" db="EMBL/GenBank/DDBJ databases">
        <title>Draft genome of a European isolate of the apple canker pathogen Neonectria ditissima.</title>
        <authorList>
            <person name="Gomez-Cortecero A."/>
            <person name="Harrison R.J."/>
            <person name="Armitage A.D."/>
        </authorList>
    </citation>
    <scope>NUCLEOTIDE SEQUENCE [LARGE SCALE GENOMIC DNA]</scope>
    <source>
        <strain evidence="3 4">R09/05</strain>
    </source>
</reference>
<sequence length="643" mass="72636">MGTSSPPSPSYGGSQFPMRRRVLQACTNCRARKTRCDASKPRCSLCMSQNVECEYKDSQQLRIEPNTKVLLDRIQLLEHRLLSSPAFKATQTGIPNILPLSQSHRPIRTSLPEIAIPPPVANVDETSRSDQAAVTDMPYPLSHTANANHVLNWPIVQQLFASVQMAETPLLLSQAGRDHHPSAATDIFFSPESATRSNWNDAPVDSWRLFKGQSLADFCDPMEYKTLISDFFSSVNVFFPLLSFGQVVGHLERVVETELHGGECRFLDFSPAQYCLLLLVLCLGAFVHRGGALVRLSSRNKQYPPLRPDHHSISHSLDKYLWRKVQLLLGHVSPDITLEAAQCTMLARSWIDPLQADACPEEFRRLYWVAFIYEGDFMSELCVTLPSGINRYEDLIPYPTQVTSTNKGSLYPTPSLENCTGSASPTHDNEELVAFQVSTNASIRRLLNRVHSMVYDSKDRFRMTRVEYVKWLLRVSEDFWAYHDTIYRNLPEFLLVSQPIPDQSRPESAQHSGFPSIKGLYNNPWNVLRLQGRYYAAQHIIHRPFIDYVLLNMDHIESHPDRVAILQKCGLCLEGCKGFFSVFNVEEANSLTCLFATGMADIEQTIVIGKKNLALFSVSIVEFQHHLNLLDALDSACRGSKET</sequence>
<evidence type="ECO:0000313" key="4">
    <source>
        <dbReference type="Proteomes" id="UP000050424"/>
    </source>
</evidence>
<dbReference type="InterPro" id="IPR036864">
    <property type="entry name" value="Zn2-C6_fun-type_DNA-bd_sf"/>
</dbReference>
<dbReference type="GO" id="GO:0000981">
    <property type="term" value="F:DNA-binding transcription factor activity, RNA polymerase II-specific"/>
    <property type="evidence" value="ECO:0007669"/>
    <property type="project" value="InterPro"/>
</dbReference>
<protein>
    <recommendedName>
        <fullName evidence="2">Zn(2)-C6 fungal-type domain-containing protein</fullName>
    </recommendedName>
</protein>
<dbReference type="EMBL" id="LKCW01000133">
    <property type="protein sequence ID" value="KPM38482.1"/>
    <property type="molecule type" value="Genomic_DNA"/>
</dbReference>
<organism evidence="3 4">
    <name type="scientific">Neonectria ditissima</name>
    <dbReference type="NCBI Taxonomy" id="78410"/>
    <lineage>
        <taxon>Eukaryota</taxon>
        <taxon>Fungi</taxon>
        <taxon>Dikarya</taxon>
        <taxon>Ascomycota</taxon>
        <taxon>Pezizomycotina</taxon>
        <taxon>Sordariomycetes</taxon>
        <taxon>Hypocreomycetidae</taxon>
        <taxon>Hypocreales</taxon>
        <taxon>Nectriaceae</taxon>
        <taxon>Neonectria</taxon>
    </lineage>
</organism>
<evidence type="ECO:0000313" key="3">
    <source>
        <dbReference type="EMBL" id="KPM38482.1"/>
    </source>
</evidence>
<evidence type="ECO:0000256" key="1">
    <source>
        <dbReference type="ARBA" id="ARBA00023242"/>
    </source>
</evidence>
<dbReference type="PROSITE" id="PS00463">
    <property type="entry name" value="ZN2_CY6_FUNGAL_1"/>
    <property type="match status" value="1"/>
</dbReference>
<dbReference type="Gene3D" id="4.10.240.10">
    <property type="entry name" value="Zn(2)-C6 fungal-type DNA-binding domain"/>
    <property type="match status" value="1"/>
</dbReference>
<dbReference type="STRING" id="78410.A0A0P7AL20"/>
<gene>
    <name evidence="3" type="ORF">AK830_g8086</name>
</gene>
<dbReference type="Pfam" id="PF00172">
    <property type="entry name" value="Zn_clus"/>
    <property type="match status" value="1"/>
</dbReference>
<dbReference type="PROSITE" id="PS50048">
    <property type="entry name" value="ZN2_CY6_FUNGAL_2"/>
    <property type="match status" value="1"/>
</dbReference>